<dbReference type="PANTHER" id="PTHR34142:SF1">
    <property type="entry name" value="GLYCOSIDE HYDROLASE FAMILY 5 DOMAIN-CONTAINING PROTEIN"/>
    <property type="match status" value="1"/>
</dbReference>
<evidence type="ECO:0000256" key="9">
    <source>
        <dbReference type="ARBA" id="ARBA00023326"/>
    </source>
</evidence>
<dbReference type="InterPro" id="IPR001547">
    <property type="entry name" value="Glyco_hydro_5"/>
</dbReference>
<comment type="catalytic activity">
    <reaction evidence="1">
        <text>Endohydrolysis of (1-&gt;4)-beta-D-glucosidic linkages in cellulose, lichenin and cereal beta-D-glucans.</text>
        <dbReference type="EC" id="3.2.1.4"/>
    </reaction>
</comment>
<evidence type="ECO:0000256" key="8">
    <source>
        <dbReference type="ARBA" id="ARBA00023295"/>
    </source>
</evidence>
<evidence type="ECO:0000256" key="12">
    <source>
        <dbReference type="ARBA" id="ARBA00079594"/>
    </source>
</evidence>
<dbReference type="RefSeq" id="WP_205633750.1">
    <property type="nucleotide sequence ID" value="NZ_CP012333.1"/>
</dbReference>
<gene>
    <name evidence="17" type="ORF">AKJ09_04396</name>
</gene>
<dbReference type="Gene3D" id="3.20.20.80">
    <property type="entry name" value="Glycosidases"/>
    <property type="match status" value="1"/>
</dbReference>
<evidence type="ECO:0000256" key="11">
    <source>
        <dbReference type="ARBA" id="ARBA00077338"/>
    </source>
</evidence>
<evidence type="ECO:0000256" key="14">
    <source>
        <dbReference type="SAM" id="MobiDB-lite"/>
    </source>
</evidence>
<dbReference type="EMBL" id="CP012333">
    <property type="protein sequence ID" value="AKU97732.1"/>
    <property type="molecule type" value="Genomic_DNA"/>
</dbReference>
<keyword evidence="8 13" id="KW-0326">Glycosidase</keyword>
<evidence type="ECO:0000256" key="6">
    <source>
        <dbReference type="ARBA" id="ARBA00023001"/>
    </source>
</evidence>
<organism evidence="17 18">
    <name type="scientific">Labilithrix luteola</name>
    <dbReference type="NCBI Taxonomy" id="1391654"/>
    <lineage>
        <taxon>Bacteria</taxon>
        <taxon>Pseudomonadati</taxon>
        <taxon>Myxococcota</taxon>
        <taxon>Polyangia</taxon>
        <taxon>Polyangiales</taxon>
        <taxon>Labilitrichaceae</taxon>
        <taxon>Labilithrix</taxon>
    </lineage>
</organism>
<evidence type="ECO:0000256" key="4">
    <source>
        <dbReference type="ARBA" id="ARBA00022729"/>
    </source>
</evidence>
<dbReference type="GO" id="GO:0030245">
    <property type="term" value="P:cellulose catabolic process"/>
    <property type="evidence" value="ECO:0007669"/>
    <property type="project" value="UniProtKB-KW"/>
</dbReference>
<keyword evidence="6" id="KW-0136">Cellulose degradation</keyword>
<dbReference type="SUPFAM" id="SSF51445">
    <property type="entry name" value="(Trans)glycosidases"/>
    <property type="match status" value="1"/>
</dbReference>
<feature type="domain" description="Glycoside hydrolase family 5" evidence="16">
    <location>
        <begin position="90"/>
        <end position="374"/>
    </location>
</feature>
<dbReference type="PANTHER" id="PTHR34142">
    <property type="entry name" value="ENDO-BETA-1,4-GLUCANASE A"/>
    <property type="match status" value="1"/>
</dbReference>
<dbReference type="STRING" id="1391654.AKJ09_04396"/>
<feature type="chain" id="PRO_5005466113" description="Endoglucanase" evidence="15">
    <location>
        <begin position="23"/>
        <end position="405"/>
    </location>
</feature>
<dbReference type="InterPro" id="IPR017853">
    <property type="entry name" value="GH"/>
</dbReference>
<name>A0A0K1PW41_9BACT</name>
<evidence type="ECO:0000256" key="5">
    <source>
        <dbReference type="ARBA" id="ARBA00022801"/>
    </source>
</evidence>
<dbReference type="Proteomes" id="UP000064967">
    <property type="component" value="Chromosome"/>
</dbReference>
<evidence type="ECO:0000256" key="15">
    <source>
        <dbReference type="SAM" id="SignalP"/>
    </source>
</evidence>
<evidence type="ECO:0000256" key="13">
    <source>
        <dbReference type="RuleBase" id="RU361153"/>
    </source>
</evidence>
<dbReference type="GO" id="GO:0008810">
    <property type="term" value="F:cellulase activity"/>
    <property type="evidence" value="ECO:0007669"/>
    <property type="project" value="UniProtKB-EC"/>
</dbReference>
<feature type="region of interest" description="Disordered" evidence="14">
    <location>
        <begin position="29"/>
        <end position="96"/>
    </location>
</feature>
<dbReference type="PROSITE" id="PS51257">
    <property type="entry name" value="PROKAR_LIPOPROTEIN"/>
    <property type="match status" value="1"/>
</dbReference>
<proteinExistence type="inferred from homology"/>
<dbReference type="FunFam" id="3.20.20.80:FF:000124">
    <property type="entry name" value="Exported cellulase"/>
    <property type="match status" value="1"/>
</dbReference>
<dbReference type="Pfam" id="PF00150">
    <property type="entry name" value="Cellulase"/>
    <property type="match status" value="1"/>
</dbReference>
<keyword evidence="4 15" id="KW-0732">Signal</keyword>
<evidence type="ECO:0000313" key="18">
    <source>
        <dbReference type="Proteomes" id="UP000064967"/>
    </source>
</evidence>
<keyword evidence="7" id="KW-0119">Carbohydrate metabolism</keyword>
<keyword evidence="18" id="KW-1185">Reference proteome</keyword>
<dbReference type="InterPro" id="IPR018087">
    <property type="entry name" value="Glyco_hydro_5_CS"/>
</dbReference>
<dbReference type="KEGG" id="llu:AKJ09_04396"/>
<dbReference type="EC" id="3.2.1.4" evidence="3"/>
<comment type="similarity">
    <text evidence="2 13">Belongs to the glycosyl hydrolase 5 (cellulase A) family.</text>
</comment>
<evidence type="ECO:0000256" key="1">
    <source>
        <dbReference type="ARBA" id="ARBA00000966"/>
    </source>
</evidence>
<evidence type="ECO:0000256" key="2">
    <source>
        <dbReference type="ARBA" id="ARBA00005641"/>
    </source>
</evidence>
<feature type="compositionally biased region" description="Polar residues" evidence="14">
    <location>
        <begin position="42"/>
        <end position="53"/>
    </location>
</feature>
<evidence type="ECO:0000259" key="16">
    <source>
        <dbReference type="Pfam" id="PF00150"/>
    </source>
</evidence>
<keyword evidence="9" id="KW-0624">Polysaccharide degradation</keyword>
<feature type="signal peptide" evidence="15">
    <location>
        <begin position="1"/>
        <end position="22"/>
    </location>
</feature>
<dbReference type="AlphaFoldDB" id="A0A0K1PW41"/>
<keyword evidence="5 13" id="KW-0378">Hydrolase</keyword>
<sequence length="405" mass="43314">MSNARFFGVKRALTLLSLPVFAACSSAQETASADTLPLMPSPGTNTDSGSTQDGGVDGETPETPDNPDASPGDPETPDAEAPDSSTPTEPSKPVPWRGINLSVAEWGIGVFPGTLGKEYTWPTAANVDYYMSKGMNTFRIPFAWERLQPKANGAFDAKYAEGLDTIVNYAVSKGANVIIDPHNYARYYGGVVGSTSVPNSVFADLWTRLATKYASNPHIFFNLVNEPHDIQTEQWASAANAAIAAIRATGANNVIMVPGNQYTGAWAWTSGDIYGTSNAVALLNIVDPLNNVVFEAHQYLDGNSSGTSSSCVSTTIGSERLAGWIKWLRDNGKKGFLGEFAGGNNATCNAAVTDMLNTMMSASDVIMGFTWWAGGPWWGNYMFALDPSNGQDKPQMSILSPFLRQ</sequence>
<reference evidence="17 18" key="1">
    <citation type="submission" date="2015-08" db="EMBL/GenBank/DDBJ databases">
        <authorList>
            <person name="Babu N.S."/>
            <person name="Beckwith C.J."/>
            <person name="Beseler K.G."/>
            <person name="Brison A."/>
            <person name="Carone J.V."/>
            <person name="Caskin T.P."/>
            <person name="Diamond M."/>
            <person name="Durham M.E."/>
            <person name="Foxe J.M."/>
            <person name="Go M."/>
            <person name="Henderson B.A."/>
            <person name="Jones I.B."/>
            <person name="McGettigan J.A."/>
            <person name="Micheletti S.J."/>
            <person name="Nasrallah M.E."/>
            <person name="Ortiz D."/>
            <person name="Piller C.R."/>
            <person name="Privatt S.R."/>
            <person name="Schneider S.L."/>
            <person name="Sharp S."/>
            <person name="Smith T.C."/>
            <person name="Stanton J.D."/>
            <person name="Ullery H.E."/>
            <person name="Wilson R.J."/>
            <person name="Serrano M.G."/>
            <person name="Buck G."/>
            <person name="Lee V."/>
            <person name="Wang Y."/>
            <person name="Carvalho R."/>
            <person name="Voegtly L."/>
            <person name="Shi R."/>
            <person name="Duckworth R."/>
            <person name="Johnson A."/>
            <person name="Loviza R."/>
            <person name="Walstead R."/>
            <person name="Shah Z."/>
            <person name="Kiflezghi M."/>
            <person name="Wade K."/>
            <person name="Ball S.L."/>
            <person name="Bradley K.W."/>
            <person name="Asai D.J."/>
            <person name="Bowman C.A."/>
            <person name="Russell D.A."/>
            <person name="Pope W.H."/>
            <person name="Jacobs-Sera D."/>
            <person name="Hendrix R.W."/>
            <person name="Hatfull G.F."/>
        </authorList>
    </citation>
    <scope>NUCLEOTIDE SEQUENCE [LARGE SCALE GENOMIC DNA]</scope>
    <source>
        <strain evidence="17 18">DSM 27648</strain>
    </source>
</reference>
<evidence type="ECO:0000256" key="7">
    <source>
        <dbReference type="ARBA" id="ARBA00023277"/>
    </source>
</evidence>
<evidence type="ECO:0000256" key="3">
    <source>
        <dbReference type="ARBA" id="ARBA00012601"/>
    </source>
</evidence>
<dbReference type="PROSITE" id="PS00659">
    <property type="entry name" value="GLYCOSYL_HYDROL_F5"/>
    <property type="match status" value="1"/>
</dbReference>
<accession>A0A0K1PW41</accession>
<evidence type="ECO:0000256" key="10">
    <source>
        <dbReference type="ARBA" id="ARBA00068340"/>
    </source>
</evidence>
<evidence type="ECO:0000313" key="17">
    <source>
        <dbReference type="EMBL" id="AKU97732.1"/>
    </source>
</evidence>
<protein>
    <recommendedName>
        <fullName evidence="10">Endoglucanase</fullName>
        <ecNumber evidence="3">3.2.1.4</ecNumber>
    </recommendedName>
    <alternativeName>
        <fullName evidence="11">Cellulase</fullName>
    </alternativeName>
    <alternativeName>
        <fullName evidence="12">Endo-1,4-beta-glucanase</fullName>
    </alternativeName>
</protein>